<dbReference type="Proteomes" id="UP000626109">
    <property type="component" value="Unassembled WGS sequence"/>
</dbReference>
<feature type="transmembrane region" description="Helical" evidence="1">
    <location>
        <begin position="90"/>
        <end position="114"/>
    </location>
</feature>
<keyword evidence="1" id="KW-1133">Transmembrane helix</keyword>
<sequence length="124" mass="13600">MFYSTGSLLFFFLCGCSVSFVGGLWCGRWSCVCLFPFGCAGSFLVVVGGSFGVFGCGVSLFGSVWFFSLVLPFLFSLFFSFFFSPLVVGLVCLSFFLVSVFFPFIDVFFFFSFASAPLSSPPLF</sequence>
<name>A0A813I5C1_POLGL</name>
<evidence type="ECO:0000256" key="1">
    <source>
        <dbReference type="SAM" id="Phobius"/>
    </source>
</evidence>
<feature type="transmembrane region" description="Helical" evidence="1">
    <location>
        <begin position="60"/>
        <end position="83"/>
    </location>
</feature>
<accession>A0A813I5C1</accession>
<protein>
    <submittedName>
        <fullName evidence="2">Uncharacterized protein</fullName>
    </submittedName>
</protein>
<dbReference type="EMBL" id="CAJNNW010003822">
    <property type="protein sequence ID" value="CAE8645756.1"/>
    <property type="molecule type" value="Genomic_DNA"/>
</dbReference>
<keyword evidence="1" id="KW-0472">Membrane</keyword>
<gene>
    <name evidence="2" type="ORF">PGLA2088_LOCUS4189</name>
</gene>
<comment type="caution">
    <text evidence="2">The sequence shown here is derived from an EMBL/GenBank/DDBJ whole genome shotgun (WGS) entry which is preliminary data.</text>
</comment>
<evidence type="ECO:0000313" key="2">
    <source>
        <dbReference type="EMBL" id="CAE8645756.1"/>
    </source>
</evidence>
<reference evidence="2" key="1">
    <citation type="submission" date="2021-02" db="EMBL/GenBank/DDBJ databases">
        <authorList>
            <person name="Dougan E. K."/>
            <person name="Rhodes N."/>
            <person name="Thang M."/>
            <person name="Chan C."/>
        </authorList>
    </citation>
    <scope>NUCLEOTIDE SEQUENCE</scope>
</reference>
<keyword evidence="1" id="KW-0812">Transmembrane</keyword>
<evidence type="ECO:0000313" key="3">
    <source>
        <dbReference type="Proteomes" id="UP000626109"/>
    </source>
</evidence>
<proteinExistence type="predicted"/>
<organism evidence="2 3">
    <name type="scientific">Polarella glacialis</name>
    <name type="common">Dinoflagellate</name>
    <dbReference type="NCBI Taxonomy" id="89957"/>
    <lineage>
        <taxon>Eukaryota</taxon>
        <taxon>Sar</taxon>
        <taxon>Alveolata</taxon>
        <taxon>Dinophyceae</taxon>
        <taxon>Suessiales</taxon>
        <taxon>Suessiaceae</taxon>
        <taxon>Polarella</taxon>
    </lineage>
</organism>
<dbReference type="AlphaFoldDB" id="A0A813I5C1"/>
<feature type="transmembrane region" description="Helical" evidence="1">
    <location>
        <begin position="6"/>
        <end position="26"/>
    </location>
</feature>
<feature type="transmembrane region" description="Helical" evidence="1">
    <location>
        <begin position="33"/>
        <end position="54"/>
    </location>
</feature>